<evidence type="ECO:0000313" key="4">
    <source>
        <dbReference type="Proteomes" id="UP001295740"/>
    </source>
</evidence>
<evidence type="ECO:0000259" key="2">
    <source>
        <dbReference type="Pfam" id="PF00561"/>
    </source>
</evidence>
<protein>
    <submittedName>
        <fullName evidence="3">Uu.00g050480.m01.CDS01</fullName>
    </submittedName>
</protein>
<accession>A0AAI8VM29</accession>
<dbReference type="GO" id="GO:0016020">
    <property type="term" value="C:membrane"/>
    <property type="evidence" value="ECO:0007669"/>
    <property type="project" value="TreeGrafter"/>
</dbReference>
<comment type="caution">
    <text evidence="3">The sequence shown here is derived from an EMBL/GenBank/DDBJ whole genome shotgun (WGS) entry which is preliminary data.</text>
</comment>
<dbReference type="InterPro" id="IPR050266">
    <property type="entry name" value="AB_hydrolase_sf"/>
</dbReference>
<dbReference type="SUPFAM" id="SSF53474">
    <property type="entry name" value="alpha/beta-Hydrolases"/>
    <property type="match status" value="1"/>
</dbReference>
<keyword evidence="4" id="KW-1185">Reference proteome</keyword>
<dbReference type="GO" id="GO:0046464">
    <property type="term" value="P:acylglycerol catabolic process"/>
    <property type="evidence" value="ECO:0007669"/>
    <property type="project" value="TreeGrafter"/>
</dbReference>
<feature type="chain" id="PRO_5042510975" evidence="1">
    <location>
        <begin position="23"/>
        <end position="325"/>
    </location>
</feature>
<dbReference type="AlphaFoldDB" id="A0AAI8VM29"/>
<gene>
    <name evidence="3" type="ORF">KHLLAP_LOCUS10813</name>
</gene>
<dbReference type="EMBL" id="CAUWAG010000014">
    <property type="protein sequence ID" value="CAJ2510345.1"/>
    <property type="molecule type" value="Genomic_DNA"/>
</dbReference>
<evidence type="ECO:0000256" key="1">
    <source>
        <dbReference type="SAM" id="SignalP"/>
    </source>
</evidence>
<dbReference type="GO" id="GO:0047372">
    <property type="term" value="F:monoacylglycerol lipase activity"/>
    <property type="evidence" value="ECO:0007669"/>
    <property type="project" value="TreeGrafter"/>
</dbReference>
<sequence length="325" mass="35895">MNFRTLLAPVAILLSFSTLALAQGGTILYKFMSQMQDLEMAFMDVAPTTSEEATGKVAVCLHGKNFCGPTWEATARALAAEGYRVILPDQVGFCKSTKPTSYQYTLQQLSYNTYNLLQALGIGNVTVIGHSLGGMTGIRYGLMYPESIDEMVLVNPLGLEDWKALGVPYRSIEALYTSESASNYTSVRAYEQSTYYVGQWDDSYDVWVNMLVDIYEGSEAATFAFDMALTTDMALSGPVVYEFGLLRPRTLLVIGDRDNTALGKQWSPPEVQVRLGHYDVLGKRAAAAMPDATLIEFPDLGRMYSSVILLLAGREREVITDSFFQ</sequence>
<name>A0AAI8VM29_9PEZI</name>
<dbReference type="PRINTS" id="PR00111">
    <property type="entry name" value="ABHYDROLASE"/>
</dbReference>
<dbReference type="InterPro" id="IPR029058">
    <property type="entry name" value="AB_hydrolase_fold"/>
</dbReference>
<organism evidence="3 4">
    <name type="scientific">Anthostomella pinea</name>
    <dbReference type="NCBI Taxonomy" id="933095"/>
    <lineage>
        <taxon>Eukaryota</taxon>
        <taxon>Fungi</taxon>
        <taxon>Dikarya</taxon>
        <taxon>Ascomycota</taxon>
        <taxon>Pezizomycotina</taxon>
        <taxon>Sordariomycetes</taxon>
        <taxon>Xylariomycetidae</taxon>
        <taxon>Xylariales</taxon>
        <taxon>Xylariaceae</taxon>
        <taxon>Anthostomella</taxon>
    </lineage>
</organism>
<dbReference type="Pfam" id="PF00561">
    <property type="entry name" value="Abhydrolase_1"/>
    <property type="match status" value="1"/>
</dbReference>
<proteinExistence type="predicted"/>
<evidence type="ECO:0000313" key="3">
    <source>
        <dbReference type="EMBL" id="CAJ2510345.1"/>
    </source>
</evidence>
<reference evidence="3" key="1">
    <citation type="submission" date="2023-10" db="EMBL/GenBank/DDBJ databases">
        <authorList>
            <person name="Hackl T."/>
        </authorList>
    </citation>
    <scope>NUCLEOTIDE SEQUENCE</scope>
</reference>
<feature type="signal peptide" evidence="1">
    <location>
        <begin position="1"/>
        <end position="22"/>
    </location>
</feature>
<dbReference type="Proteomes" id="UP001295740">
    <property type="component" value="Unassembled WGS sequence"/>
</dbReference>
<dbReference type="PANTHER" id="PTHR43798">
    <property type="entry name" value="MONOACYLGLYCEROL LIPASE"/>
    <property type="match status" value="1"/>
</dbReference>
<feature type="domain" description="AB hydrolase-1" evidence="2">
    <location>
        <begin position="59"/>
        <end position="165"/>
    </location>
</feature>
<keyword evidence="1" id="KW-0732">Signal</keyword>
<dbReference type="PANTHER" id="PTHR43798:SF33">
    <property type="entry name" value="HYDROLASE, PUTATIVE (AFU_ORTHOLOGUE AFUA_2G14860)-RELATED"/>
    <property type="match status" value="1"/>
</dbReference>
<dbReference type="InterPro" id="IPR000073">
    <property type="entry name" value="AB_hydrolase_1"/>
</dbReference>
<dbReference type="Gene3D" id="3.40.50.1820">
    <property type="entry name" value="alpha/beta hydrolase"/>
    <property type="match status" value="1"/>
</dbReference>